<evidence type="ECO:0000313" key="1">
    <source>
        <dbReference type="EMBL" id="RZU42466.1"/>
    </source>
</evidence>
<protein>
    <submittedName>
        <fullName evidence="1">Uncharacterized protein</fullName>
    </submittedName>
</protein>
<name>A0A4V2G4V9_9BACT</name>
<sequence>MKLPRHAELWFPGYFRDRTRHLLGRPAPKRLWVSITDHYEPLCQKATIETALQRVARWQEMWPRIADAAPRDAADRMPCYSFFYPQEDYRAELLDPLAEMTRQGIGDVEVHIHHHKETAEGFIRKISDFCRRLRNDHGLLHDHRGRMVFGFIHGNWALDNSRPDGLDCGLTGEIELLRDLGCYADFTMPSIPSPTQGRIVNQIYWCTGIPGRPKAFDRGIEASVGGGTQGDLLMITGPAGLRFEGRLMPRVEMGEIAHNDPPTEHRVRRWLDLSPQVGDEMFLKLHTHGAREDNADALLGTGGRPGGLEQMFRWLNEETQRRGIELRWASAYDMFCAVEALTGPLYPGSRLTSELAGMPAGER</sequence>
<gene>
    <name evidence="1" type="ORF">BDD14_4051</name>
</gene>
<reference evidence="1 2" key="1">
    <citation type="submission" date="2019-02" db="EMBL/GenBank/DDBJ databases">
        <title>Genomic Encyclopedia of Archaeal and Bacterial Type Strains, Phase II (KMG-II): from individual species to whole genera.</title>
        <authorList>
            <person name="Goeker M."/>
        </authorList>
    </citation>
    <scope>NUCLEOTIDE SEQUENCE [LARGE SCALE GENOMIC DNA]</scope>
    <source>
        <strain evidence="1 2">DSM 18101</strain>
    </source>
</reference>
<organism evidence="1 2">
    <name type="scientific">Edaphobacter modestus</name>
    <dbReference type="NCBI Taxonomy" id="388466"/>
    <lineage>
        <taxon>Bacteria</taxon>
        <taxon>Pseudomonadati</taxon>
        <taxon>Acidobacteriota</taxon>
        <taxon>Terriglobia</taxon>
        <taxon>Terriglobales</taxon>
        <taxon>Acidobacteriaceae</taxon>
        <taxon>Edaphobacter</taxon>
    </lineage>
</organism>
<comment type="caution">
    <text evidence="1">The sequence shown here is derived from an EMBL/GenBank/DDBJ whole genome shotgun (WGS) entry which is preliminary data.</text>
</comment>
<keyword evidence="2" id="KW-1185">Reference proteome</keyword>
<dbReference type="EMBL" id="SHKW01000001">
    <property type="protein sequence ID" value="RZU42466.1"/>
    <property type="molecule type" value="Genomic_DNA"/>
</dbReference>
<dbReference type="Proteomes" id="UP000292958">
    <property type="component" value="Unassembled WGS sequence"/>
</dbReference>
<evidence type="ECO:0000313" key="2">
    <source>
        <dbReference type="Proteomes" id="UP000292958"/>
    </source>
</evidence>
<accession>A0A4V2G4V9</accession>
<proteinExistence type="predicted"/>
<dbReference type="AlphaFoldDB" id="A0A4V2G4V9"/>